<proteinExistence type="predicted"/>
<dbReference type="Proteomes" id="UP000027647">
    <property type="component" value="Unassembled WGS sequence"/>
</dbReference>
<keyword evidence="1" id="KW-1133">Transmembrane helix</keyword>
<protein>
    <submittedName>
        <fullName evidence="2">Uncharacterized protein</fullName>
    </submittedName>
</protein>
<feature type="transmembrane region" description="Helical" evidence="1">
    <location>
        <begin position="12"/>
        <end position="32"/>
    </location>
</feature>
<name>A0A074MH54_ERYLO</name>
<comment type="caution">
    <text evidence="2">The sequence shown here is derived from an EMBL/GenBank/DDBJ whole genome shotgun (WGS) entry which is preliminary data.</text>
</comment>
<gene>
    <name evidence="2" type="ORF">EH31_00530</name>
</gene>
<organism evidence="2 3">
    <name type="scientific">Erythrobacter longus</name>
    <dbReference type="NCBI Taxonomy" id="1044"/>
    <lineage>
        <taxon>Bacteria</taxon>
        <taxon>Pseudomonadati</taxon>
        <taxon>Pseudomonadota</taxon>
        <taxon>Alphaproteobacteria</taxon>
        <taxon>Sphingomonadales</taxon>
        <taxon>Erythrobacteraceae</taxon>
        <taxon>Erythrobacter/Porphyrobacter group</taxon>
        <taxon>Erythrobacter</taxon>
    </lineage>
</organism>
<evidence type="ECO:0000313" key="2">
    <source>
        <dbReference type="EMBL" id="KEO91183.1"/>
    </source>
</evidence>
<feature type="transmembrane region" description="Helical" evidence="1">
    <location>
        <begin position="52"/>
        <end position="77"/>
    </location>
</feature>
<dbReference type="AlphaFoldDB" id="A0A074MH54"/>
<dbReference type="EMBL" id="JMIW01000001">
    <property type="protein sequence ID" value="KEO91183.1"/>
    <property type="molecule type" value="Genomic_DNA"/>
</dbReference>
<evidence type="ECO:0000256" key="1">
    <source>
        <dbReference type="SAM" id="Phobius"/>
    </source>
</evidence>
<evidence type="ECO:0000313" key="3">
    <source>
        <dbReference type="Proteomes" id="UP000027647"/>
    </source>
</evidence>
<sequence>MGDGDWSMKELLLPLSLLLATAACAFIAHRVYRSPNNWHIDGETKELRFHNWPSVGIFVCIGVMCAMTGYLLMLGILN</sequence>
<keyword evidence="1" id="KW-0472">Membrane</keyword>
<keyword evidence="1" id="KW-0812">Transmembrane</keyword>
<keyword evidence="3" id="KW-1185">Reference proteome</keyword>
<accession>A0A074MH54</accession>
<reference evidence="2 3" key="1">
    <citation type="submission" date="2014-04" db="EMBL/GenBank/DDBJ databases">
        <title>A comprehensive comparison of genomes of Erythrobacter spp. strains.</title>
        <authorList>
            <person name="Zheng Q."/>
        </authorList>
    </citation>
    <scope>NUCLEOTIDE SEQUENCE [LARGE SCALE GENOMIC DNA]</scope>
    <source>
        <strain evidence="2 3">DSM 6997</strain>
    </source>
</reference>
<dbReference type="STRING" id="1044.EH31_00530"/>